<keyword evidence="6 7" id="KW-0949">S-adenosyl-L-methionine</keyword>
<keyword evidence="5 7" id="KW-0808">Transferase</keyword>
<dbReference type="InterPro" id="IPR002903">
    <property type="entry name" value="RsmH"/>
</dbReference>
<keyword evidence="9" id="KW-1185">Reference proteome</keyword>
<dbReference type="EC" id="2.1.1.199" evidence="7"/>
<evidence type="ECO:0000256" key="1">
    <source>
        <dbReference type="ARBA" id="ARBA00010396"/>
    </source>
</evidence>
<evidence type="ECO:0000256" key="6">
    <source>
        <dbReference type="ARBA" id="ARBA00022691"/>
    </source>
</evidence>
<dbReference type="STRING" id="937334.SAMN05444406_12811"/>
<dbReference type="GO" id="GO:0071424">
    <property type="term" value="F:rRNA (cytosine-N4-)-methyltransferase activity"/>
    <property type="evidence" value="ECO:0007669"/>
    <property type="project" value="UniProtKB-UniRule"/>
</dbReference>
<feature type="binding site" evidence="7">
    <location>
        <position position="80"/>
    </location>
    <ligand>
        <name>S-adenosyl-L-methionine</name>
        <dbReference type="ChEBI" id="CHEBI:59789"/>
    </ligand>
</feature>
<evidence type="ECO:0000256" key="2">
    <source>
        <dbReference type="ARBA" id="ARBA00022490"/>
    </source>
</evidence>
<evidence type="ECO:0000256" key="4">
    <source>
        <dbReference type="ARBA" id="ARBA00022603"/>
    </source>
</evidence>
<proteinExistence type="inferred from homology"/>
<dbReference type="NCBIfam" id="TIGR00006">
    <property type="entry name" value="16S rRNA (cytosine(1402)-N(4))-methyltransferase RsmH"/>
    <property type="match status" value="1"/>
</dbReference>
<evidence type="ECO:0000313" key="8">
    <source>
        <dbReference type="EMBL" id="SFQ32800.1"/>
    </source>
</evidence>
<dbReference type="RefSeq" id="WP_025747372.1">
    <property type="nucleotide sequence ID" value="NZ_FOXR01000028.1"/>
</dbReference>
<feature type="binding site" evidence="7">
    <location>
        <position position="53"/>
    </location>
    <ligand>
        <name>S-adenosyl-L-methionine</name>
        <dbReference type="ChEBI" id="CHEBI:59789"/>
    </ligand>
</feature>
<dbReference type="PANTHER" id="PTHR11265:SF0">
    <property type="entry name" value="12S RRNA N4-METHYLCYTIDINE METHYLTRANSFERASE"/>
    <property type="match status" value="1"/>
</dbReference>
<comment type="similarity">
    <text evidence="1 7">Belongs to the methyltransferase superfamily. RsmH family.</text>
</comment>
<keyword evidence="2 7" id="KW-0963">Cytoplasm</keyword>
<dbReference type="EMBL" id="FOXR01000028">
    <property type="protein sequence ID" value="SFQ32800.1"/>
    <property type="molecule type" value="Genomic_DNA"/>
</dbReference>
<keyword evidence="3 7" id="KW-0698">rRNA processing</keyword>
<dbReference type="HAMAP" id="MF_01007">
    <property type="entry name" value="16SrRNA_methyltr_H"/>
    <property type="match status" value="1"/>
</dbReference>
<dbReference type="Pfam" id="PF01795">
    <property type="entry name" value="Methyltransf_5"/>
    <property type="match status" value="1"/>
</dbReference>
<dbReference type="PANTHER" id="PTHR11265">
    <property type="entry name" value="S-ADENOSYL-METHYLTRANSFERASE MRAW"/>
    <property type="match status" value="1"/>
</dbReference>
<feature type="binding site" evidence="7">
    <location>
        <position position="108"/>
    </location>
    <ligand>
        <name>S-adenosyl-L-methionine</name>
        <dbReference type="ChEBI" id="CHEBI:59789"/>
    </ligand>
</feature>
<dbReference type="Proteomes" id="UP000198577">
    <property type="component" value="Unassembled WGS sequence"/>
</dbReference>
<feature type="binding site" evidence="7">
    <location>
        <begin position="33"/>
        <end position="35"/>
    </location>
    <ligand>
        <name>S-adenosyl-L-methionine</name>
        <dbReference type="ChEBI" id="CHEBI:59789"/>
    </ligand>
</feature>
<dbReference type="SUPFAM" id="SSF53335">
    <property type="entry name" value="S-adenosyl-L-methionine-dependent methyltransferases"/>
    <property type="match status" value="1"/>
</dbReference>
<dbReference type="Gene3D" id="1.10.150.170">
    <property type="entry name" value="Putative methyltransferase TM0872, insert domain"/>
    <property type="match status" value="1"/>
</dbReference>
<dbReference type="InterPro" id="IPR029063">
    <property type="entry name" value="SAM-dependent_MTases_sf"/>
</dbReference>
<sequence>MEFSHTPVLLNEVLELLNCHPGQVIVDGTVGGGGHAHEILKRIVPGGFLIGIDRDPNALEAAQKKLREFEGCFKLVHANFADVKEVLKSLGIDAVDGMLLDLGVSSYQLEERARGFTYMQDAPLDMRMDPTQTFSAYNVVNEYSQQELERVIRDYGEERWAKRIAQFIVNSRPIETTGQLVDVIKKAIPAAARREGPHPAKRTFQAIRIEVNQELSLLSKAIEDAVDVLKPGGRLCVISFHSLEDRIVKQMFRSLSNPCTCPPDSPVCTCGRRPRVKVLTSKPVTPTSSEVSANPRSRSAKARCCQKL</sequence>
<comment type="function">
    <text evidence="7">Specifically methylates the N4 position of cytidine in position 1402 (C1402) of 16S rRNA.</text>
</comment>
<dbReference type="GO" id="GO:0005737">
    <property type="term" value="C:cytoplasm"/>
    <property type="evidence" value="ECO:0007669"/>
    <property type="project" value="UniProtKB-SubCell"/>
</dbReference>
<reference evidence="8 9" key="1">
    <citation type="submission" date="2016-10" db="EMBL/GenBank/DDBJ databases">
        <authorList>
            <person name="de Groot N.N."/>
        </authorList>
    </citation>
    <scope>NUCLEOTIDE SEQUENCE [LARGE SCALE GENOMIC DNA]</scope>
    <source>
        <strain evidence="8 9">DSM 20678</strain>
    </source>
</reference>
<dbReference type="OrthoDB" id="9806637at2"/>
<name>A0A1I5XLL8_9FIRM</name>
<comment type="catalytic activity">
    <reaction evidence="7">
        <text>cytidine(1402) in 16S rRNA + S-adenosyl-L-methionine = N(4)-methylcytidine(1402) in 16S rRNA + S-adenosyl-L-homocysteine + H(+)</text>
        <dbReference type="Rhea" id="RHEA:42928"/>
        <dbReference type="Rhea" id="RHEA-COMP:10286"/>
        <dbReference type="Rhea" id="RHEA-COMP:10287"/>
        <dbReference type="ChEBI" id="CHEBI:15378"/>
        <dbReference type="ChEBI" id="CHEBI:57856"/>
        <dbReference type="ChEBI" id="CHEBI:59789"/>
        <dbReference type="ChEBI" id="CHEBI:74506"/>
        <dbReference type="ChEBI" id="CHEBI:82748"/>
        <dbReference type="EC" id="2.1.1.199"/>
    </reaction>
</comment>
<dbReference type="AlphaFoldDB" id="A0A1I5XLL8"/>
<evidence type="ECO:0000256" key="3">
    <source>
        <dbReference type="ARBA" id="ARBA00022552"/>
    </source>
</evidence>
<keyword evidence="4 7" id="KW-0489">Methyltransferase</keyword>
<feature type="binding site" evidence="7">
    <location>
        <position position="101"/>
    </location>
    <ligand>
        <name>S-adenosyl-L-methionine</name>
        <dbReference type="ChEBI" id="CHEBI:59789"/>
    </ligand>
</feature>
<organism evidence="8 9">
    <name type="scientific">Caldicoprobacter faecalis</name>
    <dbReference type="NCBI Taxonomy" id="937334"/>
    <lineage>
        <taxon>Bacteria</taxon>
        <taxon>Bacillati</taxon>
        <taxon>Bacillota</taxon>
        <taxon>Clostridia</taxon>
        <taxon>Caldicoprobacterales</taxon>
        <taxon>Caldicoprobacteraceae</taxon>
        <taxon>Caldicoprobacter</taxon>
    </lineage>
</organism>
<dbReference type="GO" id="GO:0070475">
    <property type="term" value="P:rRNA base methylation"/>
    <property type="evidence" value="ECO:0007669"/>
    <property type="project" value="UniProtKB-UniRule"/>
</dbReference>
<accession>A0A1I5XLL8</accession>
<comment type="subcellular location">
    <subcellularLocation>
        <location evidence="7">Cytoplasm</location>
    </subcellularLocation>
</comment>
<evidence type="ECO:0000256" key="5">
    <source>
        <dbReference type="ARBA" id="ARBA00022679"/>
    </source>
</evidence>
<dbReference type="SUPFAM" id="SSF81799">
    <property type="entry name" value="Putative methyltransferase TM0872, insert domain"/>
    <property type="match status" value="1"/>
</dbReference>
<dbReference type="FunFam" id="1.10.150.170:FF:000001">
    <property type="entry name" value="Ribosomal RNA small subunit methyltransferase H"/>
    <property type="match status" value="1"/>
</dbReference>
<dbReference type="PIRSF" id="PIRSF004486">
    <property type="entry name" value="MraW"/>
    <property type="match status" value="1"/>
</dbReference>
<gene>
    <name evidence="7" type="primary">rsmH</name>
    <name evidence="8" type="ORF">SAMN05444406_12811</name>
</gene>
<dbReference type="InterPro" id="IPR023397">
    <property type="entry name" value="SAM-dep_MeTrfase_MraW_recog"/>
</dbReference>
<evidence type="ECO:0000256" key="7">
    <source>
        <dbReference type="HAMAP-Rule" id="MF_01007"/>
    </source>
</evidence>
<protein>
    <recommendedName>
        <fullName evidence="7">Ribosomal RNA small subunit methyltransferase H</fullName>
        <ecNumber evidence="7">2.1.1.199</ecNumber>
    </recommendedName>
    <alternativeName>
        <fullName evidence="7">16S rRNA m(4)C1402 methyltransferase</fullName>
    </alternativeName>
    <alternativeName>
        <fullName evidence="7">rRNA (cytosine-N(4)-)-methyltransferase RsmH</fullName>
    </alternativeName>
</protein>
<dbReference type="Gene3D" id="3.40.50.150">
    <property type="entry name" value="Vaccinia Virus protein VP39"/>
    <property type="match status" value="1"/>
</dbReference>
<evidence type="ECO:0000313" key="9">
    <source>
        <dbReference type="Proteomes" id="UP000198577"/>
    </source>
</evidence>